<feature type="transmembrane region" description="Helical" evidence="8">
    <location>
        <begin position="198"/>
        <end position="215"/>
    </location>
</feature>
<dbReference type="PANTHER" id="PTHR33908">
    <property type="entry name" value="MANNOSYLTRANSFERASE YKCB-RELATED"/>
    <property type="match status" value="1"/>
</dbReference>
<evidence type="ECO:0000256" key="7">
    <source>
        <dbReference type="ARBA" id="ARBA00023136"/>
    </source>
</evidence>
<proteinExistence type="predicted"/>
<evidence type="ECO:0000256" key="4">
    <source>
        <dbReference type="ARBA" id="ARBA00022679"/>
    </source>
</evidence>
<sequence length="508" mass="57627">MLSHGIKDQQSNRLFVLFLIVHMVMWTLLPGLTRHELDSDSMMHFAWGQEWMLSYNLHPPFLPWVVAGFLKLTGISNWNYLFLSQINIAIAFIAVYLLARQILRPAQALAAVCLLEFIPYYSFLSIRLNHSSLLISIWALTVLFTYYAMSRRRLMYWIALGLCLAIGMLTKYYAITLVGAIVLYIISTRQGRAQMSSLGPYAGALVFALLIYVHVDYVNEHRIGTVQHISDYFFLDSLPIRWKAISFFLAQLIYLLPAVIAFMLATYSSSLSQRLPTLLRFPYLPEHAGLIYVVMLFPLLITAIPGLVLGVDISSRWGGPILITAGIMLILQFPINLTGIQCRRIVIGSIVYAILVPLVMLTVISQGKVESRYNFPGKELATTVTRLWHDSFESKLELVGGGWMAPDSIAFHSVDHPSVLQHLSHQWSPWVSETDVRDHGIAIVCLADDKLCLTNANTMFPDFKFRTLTIKGNDYGLSHSRTQGFRYFLVPPRTTNIQLDNVLHTPRR</sequence>
<feature type="transmembrane region" description="Helical" evidence="8">
    <location>
        <begin position="80"/>
        <end position="99"/>
    </location>
</feature>
<dbReference type="GO" id="GO:0008610">
    <property type="term" value="P:lipid biosynthetic process"/>
    <property type="evidence" value="ECO:0007669"/>
    <property type="project" value="UniProtKB-ARBA"/>
</dbReference>
<gene>
    <name evidence="10" type="ORF">MGWOODY_XGa32</name>
</gene>
<organism evidence="10">
    <name type="scientific">hydrothermal vent metagenome</name>
    <dbReference type="NCBI Taxonomy" id="652676"/>
    <lineage>
        <taxon>unclassified sequences</taxon>
        <taxon>metagenomes</taxon>
        <taxon>ecological metagenomes</taxon>
    </lineage>
</organism>
<evidence type="ECO:0000256" key="2">
    <source>
        <dbReference type="ARBA" id="ARBA00022475"/>
    </source>
</evidence>
<reference evidence="10" key="1">
    <citation type="submission" date="2015-10" db="EMBL/GenBank/DDBJ databases">
        <authorList>
            <person name="Gilbert D.G."/>
        </authorList>
    </citation>
    <scope>NUCLEOTIDE SEQUENCE</scope>
</reference>
<feature type="transmembrane region" description="Helical" evidence="8">
    <location>
        <begin position="105"/>
        <end position="124"/>
    </location>
</feature>
<comment type="subcellular location">
    <subcellularLocation>
        <location evidence="1">Cell membrane</location>
        <topology evidence="1">Multi-pass membrane protein</topology>
    </subcellularLocation>
</comment>
<keyword evidence="5 8" id="KW-0812">Transmembrane</keyword>
<keyword evidence="7 8" id="KW-0472">Membrane</keyword>
<keyword evidence="2" id="KW-1003">Cell membrane</keyword>
<feature type="domain" description="Glycosyltransferase RgtA/B/C/D-like" evidence="9">
    <location>
        <begin position="58"/>
        <end position="212"/>
    </location>
</feature>
<keyword evidence="3" id="KW-0328">Glycosyltransferase</keyword>
<dbReference type="EMBL" id="CZRL01000099">
    <property type="protein sequence ID" value="CUS53974.1"/>
    <property type="molecule type" value="Genomic_DNA"/>
</dbReference>
<keyword evidence="4" id="KW-0808">Transferase</keyword>
<dbReference type="InterPro" id="IPR038731">
    <property type="entry name" value="RgtA/B/C-like"/>
</dbReference>
<feature type="transmembrane region" description="Helical" evidence="8">
    <location>
        <begin position="345"/>
        <end position="364"/>
    </location>
</feature>
<evidence type="ECO:0000256" key="5">
    <source>
        <dbReference type="ARBA" id="ARBA00022692"/>
    </source>
</evidence>
<feature type="transmembrane region" description="Helical" evidence="8">
    <location>
        <begin position="155"/>
        <end position="186"/>
    </location>
</feature>
<name>A0A160TU58_9ZZZZ</name>
<feature type="transmembrane region" description="Helical" evidence="8">
    <location>
        <begin position="244"/>
        <end position="267"/>
    </location>
</feature>
<dbReference type="AlphaFoldDB" id="A0A160TU58"/>
<dbReference type="InterPro" id="IPR050297">
    <property type="entry name" value="LipidA_mod_glycosyltrf_83"/>
</dbReference>
<evidence type="ECO:0000256" key="3">
    <source>
        <dbReference type="ARBA" id="ARBA00022676"/>
    </source>
</evidence>
<evidence type="ECO:0000256" key="6">
    <source>
        <dbReference type="ARBA" id="ARBA00022989"/>
    </source>
</evidence>
<keyword evidence="6 8" id="KW-1133">Transmembrane helix</keyword>
<evidence type="ECO:0000256" key="1">
    <source>
        <dbReference type="ARBA" id="ARBA00004651"/>
    </source>
</evidence>
<accession>A0A160TU58</accession>
<feature type="transmembrane region" description="Helical" evidence="8">
    <location>
        <begin position="12"/>
        <end position="32"/>
    </location>
</feature>
<dbReference type="GO" id="GO:0005886">
    <property type="term" value="C:plasma membrane"/>
    <property type="evidence" value="ECO:0007669"/>
    <property type="project" value="UniProtKB-SubCell"/>
</dbReference>
<evidence type="ECO:0000313" key="10">
    <source>
        <dbReference type="EMBL" id="CUS53974.1"/>
    </source>
</evidence>
<dbReference type="Pfam" id="PF13231">
    <property type="entry name" value="PMT_2"/>
    <property type="match status" value="1"/>
</dbReference>
<dbReference type="GO" id="GO:0016763">
    <property type="term" value="F:pentosyltransferase activity"/>
    <property type="evidence" value="ECO:0007669"/>
    <property type="project" value="TreeGrafter"/>
</dbReference>
<feature type="transmembrane region" description="Helical" evidence="8">
    <location>
        <begin position="288"/>
        <end position="311"/>
    </location>
</feature>
<evidence type="ECO:0000256" key="8">
    <source>
        <dbReference type="SAM" id="Phobius"/>
    </source>
</evidence>
<dbReference type="PANTHER" id="PTHR33908:SF9">
    <property type="entry name" value="BLL5595 PROTEIN"/>
    <property type="match status" value="1"/>
</dbReference>
<evidence type="ECO:0000259" key="9">
    <source>
        <dbReference type="Pfam" id="PF13231"/>
    </source>
</evidence>
<feature type="transmembrane region" description="Helical" evidence="8">
    <location>
        <begin position="52"/>
        <end position="73"/>
    </location>
</feature>
<protein>
    <submittedName>
        <fullName evidence="10">Mll1762 protein</fullName>
    </submittedName>
</protein>
<feature type="transmembrane region" description="Helical" evidence="8">
    <location>
        <begin position="317"/>
        <end position="333"/>
    </location>
</feature>
<feature type="transmembrane region" description="Helical" evidence="8">
    <location>
        <begin position="131"/>
        <end position="149"/>
    </location>
</feature>